<protein>
    <submittedName>
        <fullName evidence="2">Sugar phosphate isomerase/epimerase family protein</fullName>
    </submittedName>
</protein>
<feature type="domain" description="Xylose isomerase-like TIM barrel" evidence="1">
    <location>
        <begin position="25"/>
        <end position="278"/>
    </location>
</feature>
<keyword evidence="2" id="KW-0413">Isomerase</keyword>
<dbReference type="PANTHER" id="PTHR12110:SF53">
    <property type="entry name" value="BLR5974 PROTEIN"/>
    <property type="match status" value="1"/>
</dbReference>
<dbReference type="InterPro" id="IPR036237">
    <property type="entry name" value="Xyl_isomerase-like_sf"/>
</dbReference>
<dbReference type="Pfam" id="PF01261">
    <property type="entry name" value="AP_endonuc_2"/>
    <property type="match status" value="1"/>
</dbReference>
<accession>A0ABV5AGD5</accession>
<dbReference type="InterPro" id="IPR013022">
    <property type="entry name" value="Xyl_isomerase-like_TIM-brl"/>
</dbReference>
<dbReference type="SUPFAM" id="SSF51658">
    <property type="entry name" value="Xylose isomerase-like"/>
    <property type="match status" value="1"/>
</dbReference>
<keyword evidence="3" id="KW-1185">Reference proteome</keyword>
<dbReference type="GO" id="GO:0016853">
    <property type="term" value="F:isomerase activity"/>
    <property type="evidence" value="ECO:0007669"/>
    <property type="project" value="UniProtKB-KW"/>
</dbReference>
<evidence type="ECO:0000259" key="1">
    <source>
        <dbReference type="Pfam" id="PF01261"/>
    </source>
</evidence>
<evidence type="ECO:0000313" key="2">
    <source>
        <dbReference type="EMBL" id="MFB5191331.1"/>
    </source>
</evidence>
<name>A0ABV5AGD5_9BACL</name>
<dbReference type="Proteomes" id="UP001579974">
    <property type="component" value="Unassembled WGS sequence"/>
</dbReference>
<sequence length="287" mass="32755">MKIGLSTYSFYRELKNGEMSVLDVVEWIAENGGEHVEIVPMGYSFEEQPELVEQIRETAQRVKLDVSNYAIGANFTQEDDEAYEAEIERVLKEVDIASRLGVKLMRHDVAWRPAPEATIHQFEQDLPRLRDACRRVAMYADRYGITTSVENHGFFVQHSDRVQRLVEAVARDNFKTTLDVGNFLCVDENPCVATQKNLPYASMVHLKDFYVRSPEYDPGQGWFRSSGGHYLRGAIVGHGDVPMWQVVKAIKESGYDGYISIEFEGMEDSQTGSKIGMENARRIWDKV</sequence>
<dbReference type="RefSeq" id="WP_275473944.1">
    <property type="nucleotide sequence ID" value="NZ_CP162940.1"/>
</dbReference>
<dbReference type="EMBL" id="JBDXSU010000010">
    <property type="protein sequence ID" value="MFB5191331.1"/>
    <property type="molecule type" value="Genomic_DNA"/>
</dbReference>
<reference evidence="2 3" key="1">
    <citation type="journal article" date="2024" name="Int. J. Mol. Sci.">
        <title>Exploration of Alicyclobacillus spp. Genome in Search of Antibiotic Resistance.</title>
        <authorList>
            <person name="Bucka-Kolendo J."/>
            <person name="Kiousi D.E."/>
            <person name="Dekowska A."/>
            <person name="Mikolajczuk-Szczyrba A."/>
            <person name="Karadedos D.M."/>
            <person name="Michael P."/>
            <person name="Galanis A."/>
            <person name="Sokolowska B."/>
        </authorList>
    </citation>
    <scope>NUCLEOTIDE SEQUENCE [LARGE SCALE GENOMIC DNA]</scope>
    <source>
        <strain evidence="2 3">KKP 3000</strain>
    </source>
</reference>
<evidence type="ECO:0000313" key="3">
    <source>
        <dbReference type="Proteomes" id="UP001579974"/>
    </source>
</evidence>
<comment type="caution">
    <text evidence="2">The sequence shown here is derived from an EMBL/GenBank/DDBJ whole genome shotgun (WGS) entry which is preliminary data.</text>
</comment>
<gene>
    <name evidence="2" type="ORF">KKP3000_000102</name>
</gene>
<organism evidence="2 3">
    <name type="scientific">Alicyclobacillus fastidiosus</name>
    <dbReference type="NCBI Taxonomy" id="392011"/>
    <lineage>
        <taxon>Bacteria</taxon>
        <taxon>Bacillati</taxon>
        <taxon>Bacillota</taxon>
        <taxon>Bacilli</taxon>
        <taxon>Bacillales</taxon>
        <taxon>Alicyclobacillaceae</taxon>
        <taxon>Alicyclobacillus</taxon>
    </lineage>
</organism>
<dbReference type="Gene3D" id="3.20.20.150">
    <property type="entry name" value="Divalent-metal-dependent TIM barrel enzymes"/>
    <property type="match status" value="1"/>
</dbReference>
<proteinExistence type="predicted"/>
<dbReference type="InterPro" id="IPR050312">
    <property type="entry name" value="IolE/XylAMocC-like"/>
</dbReference>
<dbReference type="PANTHER" id="PTHR12110">
    <property type="entry name" value="HYDROXYPYRUVATE ISOMERASE"/>
    <property type="match status" value="1"/>
</dbReference>